<reference evidence="2 4" key="1">
    <citation type="submission" date="2017-11" db="EMBL/GenBank/DDBJ databases">
        <title>The genome of Rhizophagus clarus HR1 reveals common genetic basis of auxotrophy among arbuscular mycorrhizal fungi.</title>
        <authorList>
            <person name="Kobayashi Y."/>
        </authorList>
    </citation>
    <scope>NUCLEOTIDE SEQUENCE [LARGE SCALE GENOMIC DNA]</scope>
    <source>
        <strain evidence="2 4">HR1</strain>
    </source>
</reference>
<evidence type="ECO:0000313" key="4">
    <source>
        <dbReference type="Proteomes" id="UP000247702"/>
    </source>
</evidence>
<dbReference type="Proteomes" id="UP000615446">
    <property type="component" value="Unassembled WGS sequence"/>
</dbReference>
<organism evidence="2 4">
    <name type="scientific">Rhizophagus clarus</name>
    <dbReference type="NCBI Taxonomy" id="94130"/>
    <lineage>
        <taxon>Eukaryota</taxon>
        <taxon>Fungi</taxon>
        <taxon>Fungi incertae sedis</taxon>
        <taxon>Mucoromycota</taxon>
        <taxon>Glomeromycotina</taxon>
        <taxon>Glomeromycetes</taxon>
        <taxon>Glomerales</taxon>
        <taxon>Glomeraceae</taxon>
        <taxon>Rhizophagus</taxon>
    </lineage>
</organism>
<feature type="region of interest" description="Disordered" evidence="1">
    <location>
        <begin position="14"/>
        <end position="80"/>
    </location>
</feature>
<feature type="compositionally biased region" description="Polar residues" evidence="1">
    <location>
        <begin position="24"/>
        <end position="34"/>
    </location>
</feature>
<sequence length="126" mass="14282">MKDCIDKPMTWNGAQLKWSHHLGPSNNKTAYNKTNKIKPSKRSTTNKSQNSSPKSNTKGTGSNCISIGNRQDSKQTKKTEEELYKIKKRFSDSTQKNALKKPWISKKKLAADIVTIMETLKSLVRQ</sequence>
<dbReference type="EMBL" id="BEXD01002409">
    <property type="protein sequence ID" value="GBB98202.1"/>
    <property type="molecule type" value="Genomic_DNA"/>
</dbReference>
<protein>
    <submittedName>
        <fullName evidence="2">Uncharacterized protein</fullName>
    </submittedName>
</protein>
<keyword evidence="4" id="KW-1185">Reference proteome</keyword>
<evidence type="ECO:0000256" key="1">
    <source>
        <dbReference type="SAM" id="MobiDB-lite"/>
    </source>
</evidence>
<gene>
    <name evidence="3" type="ORF">RCL2_001814300</name>
    <name evidence="2" type="ORF">RclHR1_31660002</name>
</gene>
<dbReference type="AlphaFoldDB" id="A0A2Z6RAZ1"/>
<reference evidence="3" key="2">
    <citation type="submission" date="2019-10" db="EMBL/GenBank/DDBJ databases">
        <title>Conservation and host-specific expression of non-tandemly repeated heterogenous ribosome RNA gene in arbuscular mycorrhizal fungi.</title>
        <authorList>
            <person name="Maeda T."/>
            <person name="Kobayashi Y."/>
            <person name="Nakagawa T."/>
            <person name="Ezawa T."/>
            <person name="Yamaguchi K."/>
            <person name="Bino T."/>
            <person name="Nishimoto Y."/>
            <person name="Shigenobu S."/>
            <person name="Kawaguchi M."/>
        </authorList>
    </citation>
    <scope>NUCLEOTIDE SEQUENCE</scope>
    <source>
        <strain evidence="3">HR1</strain>
    </source>
</reference>
<feature type="compositionally biased region" description="Polar residues" evidence="1">
    <location>
        <begin position="42"/>
        <end position="70"/>
    </location>
</feature>
<evidence type="ECO:0000313" key="3">
    <source>
        <dbReference type="EMBL" id="GES91312.1"/>
    </source>
</evidence>
<name>A0A2Z6RAZ1_9GLOM</name>
<dbReference type="Proteomes" id="UP000247702">
    <property type="component" value="Unassembled WGS sequence"/>
</dbReference>
<dbReference type="EMBL" id="BLAL01000199">
    <property type="protein sequence ID" value="GES91312.1"/>
    <property type="molecule type" value="Genomic_DNA"/>
</dbReference>
<comment type="caution">
    <text evidence="2">The sequence shown here is derived from an EMBL/GenBank/DDBJ whole genome shotgun (WGS) entry which is preliminary data.</text>
</comment>
<proteinExistence type="predicted"/>
<accession>A0A2Z6RAZ1</accession>
<evidence type="ECO:0000313" key="2">
    <source>
        <dbReference type="EMBL" id="GBB98202.1"/>
    </source>
</evidence>
<feature type="compositionally biased region" description="Basic and acidic residues" evidence="1">
    <location>
        <begin position="71"/>
        <end position="80"/>
    </location>
</feature>